<evidence type="ECO:0000256" key="1">
    <source>
        <dbReference type="SAM" id="MobiDB-lite"/>
    </source>
</evidence>
<gene>
    <name evidence="2" type="ORF">FHS42_004606</name>
</gene>
<dbReference type="RefSeq" id="WP_184574582.1">
    <property type="nucleotide sequence ID" value="NZ_JACHJL010000012.1"/>
</dbReference>
<dbReference type="Proteomes" id="UP000588098">
    <property type="component" value="Unassembled WGS sequence"/>
</dbReference>
<name>A0A7W9QC41_9ACTN</name>
<comment type="caution">
    <text evidence="2">The sequence shown here is derived from an EMBL/GenBank/DDBJ whole genome shotgun (WGS) entry which is preliminary data.</text>
</comment>
<feature type="region of interest" description="Disordered" evidence="1">
    <location>
        <begin position="1"/>
        <end position="45"/>
    </location>
</feature>
<evidence type="ECO:0000313" key="2">
    <source>
        <dbReference type="EMBL" id="MBB5937525.1"/>
    </source>
</evidence>
<proteinExistence type="predicted"/>
<keyword evidence="3" id="KW-1185">Reference proteome</keyword>
<accession>A0A7W9QC41</accession>
<evidence type="ECO:0000313" key="3">
    <source>
        <dbReference type="Proteomes" id="UP000588098"/>
    </source>
</evidence>
<dbReference type="AlphaFoldDB" id="A0A7W9QC41"/>
<reference evidence="2 3" key="1">
    <citation type="submission" date="2020-08" db="EMBL/GenBank/DDBJ databases">
        <title>Genomic Encyclopedia of Type Strains, Phase III (KMG-III): the genomes of soil and plant-associated and newly described type strains.</title>
        <authorList>
            <person name="Whitman W."/>
        </authorList>
    </citation>
    <scope>NUCLEOTIDE SEQUENCE [LARGE SCALE GENOMIC DNA]</scope>
    <source>
        <strain evidence="2 3">CECT 8305</strain>
    </source>
</reference>
<protein>
    <submittedName>
        <fullName evidence="2">Uncharacterized protein</fullName>
    </submittedName>
</protein>
<sequence length="45" mass="4508">MKPWADASAAENAEPGAEAVDGAAIPQQQCAAHAADSEAGEDARQ</sequence>
<dbReference type="EMBL" id="JACHJL010000012">
    <property type="protein sequence ID" value="MBB5937525.1"/>
    <property type="molecule type" value="Genomic_DNA"/>
</dbReference>
<organism evidence="2 3">
    <name type="scientific">Streptomyces zagrosensis</name>
    <dbReference type="NCBI Taxonomy" id="1042984"/>
    <lineage>
        <taxon>Bacteria</taxon>
        <taxon>Bacillati</taxon>
        <taxon>Actinomycetota</taxon>
        <taxon>Actinomycetes</taxon>
        <taxon>Kitasatosporales</taxon>
        <taxon>Streptomycetaceae</taxon>
        <taxon>Streptomyces</taxon>
    </lineage>
</organism>